<evidence type="ECO:0000313" key="2">
    <source>
        <dbReference type="Proteomes" id="UP000430345"/>
    </source>
</evidence>
<dbReference type="EMBL" id="WHJC01000133">
    <property type="protein sequence ID" value="MPQ43993.1"/>
    <property type="molecule type" value="Genomic_DNA"/>
</dbReference>
<dbReference type="RefSeq" id="WP_152890072.1">
    <property type="nucleotide sequence ID" value="NZ_WHJC01000133.1"/>
</dbReference>
<organism evidence="1 2">
    <name type="scientific">Clostridium tarantellae</name>
    <dbReference type="NCBI Taxonomy" id="39493"/>
    <lineage>
        <taxon>Bacteria</taxon>
        <taxon>Bacillati</taxon>
        <taxon>Bacillota</taxon>
        <taxon>Clostridia</taxon>
        <taxon>Eubacteriales</taxon>
        <taxon>Clostridiaceae</taxon>
        <taxon>Clostridium</taxon>
    </lineage>
</organism>
<evidence type="ECO:0000313" key="1">
    <source>
        <dbReference type="EMBL" id="MPQ43993.1"/>
    </source>
</evidence>
<dbReference type="AlphaFoldDB" id="A0A6I1MMK3"/>
<dbReference type="Proteomes" id="UP000430345">
    <property type="component" value="Unassembled WGS sequence"/>
</dbReference>
<comment type="caution">
    <text evidence="1">The sequence shown here is derived from an EMBL/GenBank/DDBJ whole genome shotgun (WGS) entry which is preliminary data.</text>
</comment>
<sequence>MSISIKLEKEINNEVLNEYKSKLNFINNMMSSLSYKIGISNLSTEDLRKFSDIFQLTIKVSKVINSLFNNSSKHIKKIPTFNRYLSSSLEQAYTSMKYLVEKYAINA</sequence>
<reference evidence="1 2" key="1">
    <citation type="submission" date="2019-10" db="EMBL/GenBank/DDBJ databases">
        <title>The Genome Sequence of Clostridium tarantellae Isolated from Fish Brain.</title>
        <authorList>
            <person name="Bano L."/>
            <person name="Kiel M."/>
            <person name="Sales G."/>
            <person name="Doxey A.C."/>
            <person name="Mansfield M.J."/>
            <person name="Schiavone M."/>
            <person name="Rossetto O."/>
            <person name="Pirazzini M."/>
            <person name="Dobrindt U."/>
            <person name="Montecucco C."/>
        </authorList>
    </citation>
    <scope>NUCLEOTIDE SEQUENCE [LARGE SCALE GENOMIC DNA]</scope>
    <source>
        <strain evidence="1 2">DSM 3997</strain>
    </source>
</reference>
<gene>
    <name evidence="1" type="ORF">GBZ86_09495</name>
</gene>
<keyword evidence="2" id="KW-1185">Reference proteome</keyword>
<name>A0A6I1MMK3_9CLOT</name>
<protein>
    <submittedName>
        <fullName evidence="1">Uncharacterized protein</fullName>
    </submittedName>
</protein>
<accession>A0A6I1MMK3</accession>
<proteinExistence type="predicted"/>